<accession>A0A1M6WR48</accession>
<evidence type="ECO:0000313" key="1">
    <source>
        <dbReference type="EMBL" id="SHK96203.1"/>
    </source>
</evidence>
<proteinExistence type="predicted"/>
<name>A0A1M6WR48_XYLRU</name>
<reference evidence="1 2" key="1">
    <citation type="submission" date="2016-11" db="EMBL/GenBank/DDBJ databases">
        <authorList>
            <person name="Jaros S."/>
            <person name="Januszkiewicz K."/>
            <person name="Wedrychowicz H."/>
        </authorList>
    </citation>
    <scope>NUCLEOTIDE SEQUENCE [LARGE SCALE GENOMIC DNA]</scope>
    <source>
        <strain evidence="1 2">KHT3</strain>
    </source>
</reference>
<dbReference type="EMBL" id="FRBD01000017">
    <property type="protein sequence ID" value="SHK96203.1"/>
    <property type="molecule type" value="Genomic_DNA"/>
</dbReference>
<gene>
    <name evidence="1" type="ORF">SAMN05216463_117108</name>
</gene>
<protein>
    <recommendedName>
        <fullName evidence="3">Meiotically up-regulated gene 113</fullName>
    </recommendedName>
</protein>
<dbReference type="Proteomes" id="UP000184130">
    <property type="component" value="Unassembled WGS sequence"/>
</dbReference>
<dbReference type="AlphaFoldDB" id="A0A1M6WR48"/>
<organism evidence="1 2">
    <name type="scientific">Xylanibacter ruminicola</name>
    <name type="common">Prevotella ruminicola</name>
    <dbReference type="NCBI Taxonomy" id="839"/>
    <lineage>
        <taxon>Bacteria</taxon>
        <taxon>Pseudomonadati</taxon>
        <taxon>Bacteroidota</taxon>
        <taxon>Bacteroidia</taxon>
        <taxon>Bacteroidales</taxon>
        <taxon>Prevotellaceae</taxon>
        <taxon>Xylanibacter</taxon>
    </lineage>
</organism>
<evidence type="ECO:0008006" key="3">
    <source>
        <dbReference type="Google" id="ProtNLM"/>
    </source>
</evidence>
<sequence>MLYFIKSGNYCKIGFSKDRNALLTRLRAYLTHNPSFQILDIRKGDQITEKHLHSLIPKGLHHYGEWCVWNKEIAQIWLRAYKVKPEEPIEEYFIKRNKIINRAIVKEYQDTFFYNLIRYFKKESNLDMSEPDEKEWRTP</sequence>
<evidence type="ECO:0000313" key="2">
    <source>
        <dbReference type="Proteomes" id="UP000184130"/>
    </source>
</evidence>